<protein>
    <submittedName>
        <fullName evidence="1">Uncharacterized protein</fullName>
    </submittedName>
</protein>
<accession>A0A6C0I3J1</accession>
<reference evidence="1" key="1">
    <citation type="journal article" date="2020" name="Nature">
        <title>Giant virus diversity and host interactions through global metagenomics.</title>
        <authorList>
            <person name="Schulz F."/>
            <person name="Roux S."/>
            <person name="Paez-Espino D."/>
            <person name="Jungbluth S."/>
            <person name="Walsh D.A."/>
            <person name="Denef V.J."/>
            <person name="McMahon K.D."/>
            <person name="Konstantinidis K.T."/>
            <person name="Eloe-Fadrosh E.A."/>
            <person name="Kyrpides N.C."/>
            <person name="Woyke T."/>
        </authorList>
    </citation>
    <scope>NUCLEOTIDE SEQUENCE</scope>
    <source>
        <strain evidence="1">GVMAG-M-3300023184-190</strain>
    </source>
</reference>
<name>A0A6C0I3J1_9ZZZZ</name>
<organism evidence="1">
    <name type="scientific">viral metagenome</name>
    <dbReference type="NCBI Taxonomy" id="1070528"/>
    <lineage>
        <taxon>unclassified sequences</taxon>
        <taxon>metagenomes</taxon>
        <taxon>organismal metagenomes</taxon>
    </lineage>
</organism>
<sequence>MSLIHDTNSSFNFDKMKFIKPALTTGGSYFIKSTIENEPIYIQPPKCNAKQALTKTGKRYYCDLMFNNDEEEFVQWVEKLEALCRSVIYQNKDEWFESDMTDEDIENYFTPSLKIFKSGKFYIARTNITLVMGKTSVKVYDENGVEFDMDTIVENTKMMTVLEVQGIRCSTRSFNIDFELKQVMILKENSLFDRCVISSKKKTESSLAEMQNGKVIIVEEKAVSPVNVEERVVHDSSLEEQVVDPVNVAVHDSSLEEQVVDPVHESGLEEQVVDPVNVAVHDSGLEEQVVDPVHESGLEEQVVDPVNVAVHESGLEEKVYDPVVDKNGLDEIELHLEDSEDVVTLKKRDEVYYELYVKAKTKAKEDRNVALASYLEAKRIKNVYLLDDLTSDSEEEVDN</sequence>
<dbReference type="EMBL" id="MN740087">
    <property type="protein sequence ID" value="QHT87359.1"/>
    <property type="molecule type" value="Genomic_DNA"/>
</dbReference>
<proteinExistence type="predicted"/>
<evidence type="ECO:0000313" key="1">
    <source>
        <dbReference type="EMBL" id="QHT87359.1"/>
    </source>
</evidence>
<dbReference type="AlphaFoldDB" id="A0A6C0I3J1"/>